<keyword evidence="2" id="KW-1185">Reference proteome</keyword>
<evidence type="ECO:0000313" key="2">
    <source>
        <dbReference type="Proteomes" id="UP000652567"/>
    </source>
</evidence>
<dbReference type="EMBL" id="PRDL01000001">
    <property type="protein sequence ID" value="MBE8718085.1"/>
    <property type="molecule type" value="Genomic_DNA"/>
</dbReference>
<name>A0A928V6J1_9GAMM</name>
<dbReference type="AlphaFoldDB" id="A0A928V6J1"/>
<comment type="caution">
    <text evidence="1">The sequence shown here is derived from an EMBL/GenBank/DDBJ whole genome shotgun (WGS) entry which is preliminary data.</text>
</comment>
<protein>
    <submittedName>
        <fullName evidence="1">Uncharacterized protein</fullName>
    </submittedName>
</protein>
<evidence type="ECO:0000313" key="1">
    <source>
        <dbReference type="EMBL" id="MBE8718085.1"/>
    </source>
</evidence>
<organism evidence="1 2">
    <name type="scientific">Cellvibrio polysaccharolyticus</name>
    <dbReference type="NCBI Taxonomy" id="2082724"/>
    <lineage>
        <taxon>Bacteria</taxon>
        <taxon>Pseudomonadati</taxon>
        <taxon>Pseudomonadota</taxon>
        <taxon>Gammaproteobacteria</taxon>
        <taxon>Cellvibrionales</taxon>
        <taxon>Cellvibrionaceae</taxon>
        <taxon>Cellvibrio</taxon>
    </lineage>
</organism>
<gene>
    <name evidence="1" type="ORF">C4F51_12900</name>
</gene>
<dbReference type="Proteomes" id="UP000652567">
    <property type="component" value="Unassembled WGS sequence"/>
</dbReference>
<accession>A0A928V6J1</accession>
<sequence length="65" mass="7121">MKQNMFCAHGTTIICDDGPAPLADIYALLEPGTLMTNGQGDARRAIRECLLLKYLYIATPPAILR</sequence>
<proteinExistence type="predicted"/>
<reference evidence="1" key="1">
    <citation type="submission" date="2018-07" db="EMBL/GenBank/DDBJ databases">
        <title>Genome assembly of strain Ka43.</title>
        <authorList>
            <person name="Kukolya J."/>
            <person name="Nagy I."/>
            <person name="Horvath B."/>
            <person name="Toth A."/>
        </authorList>
    </citation>
    <scope>NUCLEOTIDE SEQUENCE</scope>
    <source>
        <strain evidence="1">KB43</strain>
    </source>
</reference>